<feature type="chain" id="PRO_5043687482" evidence="1">
    <location>
        <begin position="18"/>
        <end position="87"/>
    </location>
</feature>
<protein>
    <submittedName>
        <fullName evidence="2">Uncharacterized protein</fullName>
    </submittedName>
</protein>
<dbReference type="AlphaFoldDB" id="A0AAV9W4G2"/>
<organism evidence="2 3">
    <name type="scientific">Arthrobotrys musiformis</name>
    <dbReference type="NCBI Taxonomy" id="47236"/>
    <lineage>
        <taxon>Eukaryota</taxon>
        <taxon>Fungi</taxon>
        <taxon>Dikarya</taxon>
        <taxon>Ascomycota</taxon>
        <taxon>Pezizomycotina</taxon>
        <taxon>Orbiliomycetes</taxon>
        <taxon>Orbiliales</taxon>
        <taxon>Orbiliaceae</taxon>
        <taxon>Arthrobotrys</taxon>
    </lineage>
</organism>
<sequence>MKFFAILALAVLPAVFASPVNEIPATLEKRACNANAYSACSSGCPSIASAACKTACAKATSPSCEAQCYTARLNSCRNCCNNNCTRC</sequence>
<feature type="signal peptide" evidence="1">
    <location>
        <begin position="1"/>
        <end position="17"/>
    </location>
</feature>
<keyword evidence="1" id="KW-0732">Signal</keyword>
<dbReference type="EMBL" id="JAVHJL010000007">
    <property type="protein sequence ID" value="KAK6500409.1"/>
    <property type="molecule type" value="Genomic_DNA"/>
</dbReference>
<evidence type="ECO:0000313" key="3">
    <source>
        <dbReference type="Proteomes" id="UP001370758"/>
    </source>
</evidence>
<gene>
    <name evidence="2" type="ORF">TWF481_010753</name>
</gene>
<evidence type="ECO:0000313" key="2">
    <source>
        <dbReference type="EMBL" id="KAK6500409.1"/>
    </source>
</evidence>
<evidence type="ECO:0000256" key="1">
    <source>
        <dbReference type="SAM" id="SignalP"/>
    </source>
</evidence>
<accession>A0AAV9W4G2</accession>
<name>A0AAV9W4G2_9PEZI</name>
<reference evidence="2 3" key="1">
    <citation type="submission" date="2023-08" db="EMBL/GenBank/DDBJ databases">
        <authorList>
            <person name="Palmer J.M."/>
        </authorList>
    </citation>
    <scope>NUCLEOTIDE SEQUENCE [LARGE SCALE GENOMIC DNA]</scope>
    <source>
        <strain evidence="2 3">TWF481</strain>
    </source>
</reference>
<dbReference type="Proteomes" id="UP001370758">
    <property type="component" value="Unassembled WGS sequence"/>
</dbReference>
<proteinExistence type="predicted"/>
<keyword evidence="3" id="KW-1185">Reference proteome</keyword>
<comment type="caution">
    <text evidence="2">The sequence shown here is derived from an EMBL/GenBank/DDBJ whole genome shotgun (WGS) entry which is preliminary data.</text>
</comment>